<name>A0A645BAG3_9ZZZZ</name>
<evidence type="ECO:0000313" key="1">
    <source>
        <dbReference type="EMBL" id="MPM62056.1"/>
    </source>
</evidence>
<comment type="caution">
    <text evidence="1">The sequence shown here is derived from an EMBL/GenBank/DDBJ whole genome shotgun (WGS) entry which is preliminary data.</text>
</comment>
<organism evidence="1">
    <name type="scientific">bioreactor metagenome</name>
    <dbReference type="NCBI Taxonomy" id="1076179"/>
    <lineage>
        <taxon>unclassified sequences</taxon>
        <taxon>metagenomes</taxon>
        <taxon>ecological metagenomes</taxon>
    </lineage>
</organism>
<accession>A0A645BAG3</accession>
<gene>
    <name evidence="1" type="ORF">SDC9_108922</name>
</gene>
<reference evidence="1" key="1">
    <citation type="submission" date="2019-08" db="EMBL/GenBank/DDBJ databases">
        <authorList>
            <person name="Kucharzyk K."/>
            <person name="Murdoch R.W."/>
            <person name="Higgins S."/>
            <person name="Loffler F."/>
        </authorList>
    </citation>
    <scope>NUCLEOTIDE SEQUENCE</scope>
</reference>
<sequence>MRKELRGHSDGCTRVTIGVFAWIGLGVLDEVGNALKLDRGADIQNVVDLGDTAYRLKVLLDVVADGFFRQRVDGGDRISREKYDFLVGVCTQKRLHSHHSISTDNVFHDDGLT</sequence>
<proteinExistence type="predicted"/>
<dbReference type="EMBL" id="VSSQ01018666">
    <property type="protein sequence ID" value="MPM62056.1"/>
    <property type="molecule type" value="Genomic_DNA"/>
</dbReference>
<dbReference type="AlphaFoldDB" id="A0A645BAG3"/>
<protein>
    <submittedName>
        <fullName evidence="1">Uncharacterized protein</fullName>
    </submittedName>
</protein>